<reference evidence="2" key="1">
    <citation type="journal article" date="2023" name="Nat. Plants">
        <title>Single-cell RNA sequencing provides a high-resolution roadmap for understanding the multicellular compartmentation of specialized metabolism.</title>
        <authorList>
            <person name="Sun S."/>
            <person name="Shen X."/>
            <person name="Li Y."/>
            <person name="Li Y."/>
            <person name="Wang S."/>
            <person name="Li R."/>
            <person name="Zhang H."/>
            <person name="Shen G."/>
            <person name="Guo B."/>
            <person name="Wei J."/>
            <person name="Xu J."/>
            <person name="St-Pierre B."/>
            <person name="Chen S."/>
            <person name="Sun C."/>
        </authorList>
    </citation>
    <scope>NUCLEOTIDE SEQUENCE [LARGE SCALE GENOMIC DNA]</scope>
</reference>
<name>A0ACC0BRJ6_CATRO</name>
<sequence length="105" mass="12151">MAMTSSDELHGHRRQQELRLSVKPAKFLRNGDLTFEEEQSLSLTFSFLSLFLNTDCRTCSQKKSTRGAHTKKDREFLESRSNRSLAVEKKEERRKRKCGCSPKLG</sequence>
<proteinExistence type="predicted"/>
<organism evidence="1 2">
    <name type="scientific">Catharanthus roseus</name>
    <name type="common">Madagascar periwinkle</name>
    <name type="synonym">Vinca rosea</name>
    <dbReference type="NCBI Taxonomy" id="4058"/>
    <lineage>
        <taxon>Eukaryota</taxon>
        <taxon>Viridiplantae</taxon>
        <taxon>Streptophyta</taxon>
        <taxon>Embryophyta</taxon>
        <taxon>Tracheophyta</taxon>
        <taxon>Spermatophyta</taxon>
        <taxon>Magnoliopsida</taxon>
        <taxon>eudicotyledons</taxon>
        <taxon>Gunneridae</taxon>
        <taxon>Pentapetalae</taxon>
        <taxon>asterids</taxon>
        <taxon>lamiids</taxon>
        <taxon>Gentianales</taxon>
        <taxon>Apocynaceae</taxon>
        <taxon>Rauvolfioideae</taxon>
        <taxon>Vinceae</taxon>
        <taxon>Catharanthinae</taxon>
        <taxon>Catharanthus</taxon>
    </lineage>
</organism>
<comment type="caution">
    <text evidence="1">The sequence shown here is derived from an EMBL/GenBank/DDBJ whole genome shotgun (WGS) entry which is preliminary data.</text>
</comment>
<dbReference type="Proteomes" id="UP001060085">
    <property type="component" value="Linkage Group LG02"/>
</dbReference>
<evidence type="ECO:0000313" key="2">
    <source>
        <dbReference type="Proteomes" id="UP001060085"/>
    </source>
</evidence>
<gene>
    <name evidence="1" type="ORF">M9H77_06228</name>
</gene>
<protein>
    <submittedName>
        <fullName evidence="1">Uncharacterized protein</fullName>
    </submittedName>
</protein>
<accession>A0ACC0BRJ6</accession>
<keyword evidence="2" id="KW-1185">Reference proteome</keyword>
<dbReference type="EMBL" id="CM044702">
    <property type="protein sequence ID" value="KAI5675278.1"/>
    <property type="molecule type" value="Genomic_DNA"/>
</dbReference>
<evidence type="ECO:0000313" key="1">
    <source>
        <dbReference type="EMBL" id="KAI5675278.1"/>
    </source>
</evidence>